<protein>
    <recommendedName>
        <fullName evidence="4">DUF1146 domain-containing protein</fullName>
    </recommendedName>
</protein>
<keyword evidence="3" id="KW-1185">Reference proteome</keyword>
<keyword evidence="1" id="KW-1133">Transmembrane helix</keyword>
<feature type="transmembrane region" description="Helical" evidence="1">
    <location>
        <begin position="6"/>
        <end position="30"/>
    </location>
</feature>
<dbReference type="AlphaFoldDB" id="A0A0U2X9T7"/>
<sequence length="74" mass="8486">MRDYLWVFILAGIASVSLLFFIVTLSRDVFLARRLKLKKSNLVLNFSFLAMSLGSLIMIIYLFMLLKEQIGLIG</sequence>
<dbReference type="KEGG" id="erx:ATZ35_06580"/>
<accession>A0A0U2X9T7</accession>
<evidence type="ECO:0000256" key="1">
    <source>
        <dbReference type="SAM" id="Phobius"/>
    </source>
</evidence>
<keyword evidence="1" id="KW-0812">Transmembrane</keyword>
<evidence type="ECO:0008006" key="4">
    <source>
        <dbReference type="Google" id="ProtNLM"/>
    </source>
</evidence>
<feature type="transmembrane region" description="Helical" evidence="1">
    <location>
        <begin position="42"/>
        <end position="64"/>
    </location>
</feature>
<dbReference type="Proteomes" id="UP000067523">
    <property type="component" value="Chromosome"/>
</dbReference>
<organism evidence="2 3">
    <name type="scientific">Enterococcus rotai</name>
    <dbReference type="NCBI Taxonomy" id="118060"/>
    <lineage>
        <taxon>Bacteria</taxon>
        <taxon>Bacillati</taxon>
        <taxon>Bacillota</taxon>
        <taxon>Bacilli</taxon>
        <taxon>Lactobacillales</taxon>
        <taxon>Enterococcaceae</taxon>
        <taxon>Enterococcus</taxon>
    </lineage>
</organism>
<dbReference type="STRING" id="118060.ATZ35_06580"/>
<evidence type="ECO:0000313" key="2">
    <source>
        <dbReference type="EMBL" id="ALS36832.1"/>
    </source>
</evidence>
<gene>
    <name evidence="2" type="ORF">ATZ35_06580</name>
</gene>
<name>A0A0U2X9T7_9ENTE</name>
<proteinExistence type="predicted"/>
<reference evidence="3" key="1">
    <citation type="submission" date="2015-12" db="EMBL/GenBank/DDBJ databases">
        <authorList>
            <person name="Lauer A."/>
            <person name="Humrighouse B."/>
            <person name="Loparev V."/>
            <person name="Shewmaker P.L."/>
            <person name="Whitney A.M."/>
            <person name="McLaughlin R.W."/>
        </authorList>
    </citation>
    <scope>NUCLEOTIDE SEQUENCE [LARGE SCALE GENOMIC DNA]</scope>
    <source>
        <strain evidence="3">LMG 26678</strain>
    </source>
</reference>
<dbReference type="EMBL" id="CP013655">
    <property type="protein sequence ID" value="ALS36832.1"/>
    <property type="molecule type" value="Genomic_DNA"/>
</dbReference>
<dbReference type="RefSeq" id="WP_208930050.1">
    <property type="nucleotide sequence ID" value="NZ_CP013655.1"/>
</dbReference>
<keyword evidence="1" id="KW-0472">Membrane</keyword>
<evidence type="ECO:0000313" key="3">
    <source>
        <dbReference type="Proteomes" id="UP000067523"/>
    </source>
</evidence>